<protein>
    <submittedName>
        <fullName evidence="3">Uncharacterized protein</fullName>
    </submittedName>
</protein>
<dbReference type="AlphaFoldDB" id="A0A9N9T1C9"/>
<dbReference type="Proteomes" id="UP001153709">
    <property type="component" value="Chromosome 4"/>
</dbReference>
<organism evidence="3 4">
    <name type="scientific">Diabrotica balteata</name>
    <name type="common">Banded cucumber beetle</name>
    <dbReference type="NCBI Taxonomy" id="107213"/>
    <lineage>
        <taxon>Eukaryota</taxon>
        <taxon>Metazoa</taxon>
        <taxon>Ecdysozoa</taxon>
        <taxon>Arthropoda</taxon>
        <taxon>Hexapoda</taxon>
        <taxon>Insecta</taxon>
        <taxon>Pterygota</taxon>
        <taxon>Neoptera</taxon>
        <taxon>Endopterygota</taxon>
        <taxon>Coleoptera</taxon>
        <taxon>Polyphaga</taxon>
        <taxon>Cucujiformia</taxon>
        <taxon>Chrysomeloidea</taxon>
        <taxon>Chrysomelidae</taxon>
        <taxon>Galerucinae</taxon>
        <taxon>Diabroticina</taxon>
        <taxon>Diabroticites</taxon>
        <taxon>Diabrotica</taxon>
    </lineage>
</organism>
<accession>A0A9N9T1C9</accession>
<proteinExistence type="predicted"/>
<keyword evidence="1" id="KW-0175">Coiled coil</keyword>
<dbReference type="EMBL" id="OU898279">
    <property type="protein sequence ID" value="CAG9833460.1"/>
    <property type="molecule type" value="Genomic_DNA"/>
</dbReference>
<dbReference type="OrthoDB" id="3176171at2759"/>
<gene>
    <name evidence="3" type="ORF">DIABBA_LOCUS6863</name>
</gene>
<keyword evidence="4" id="KW-1185">Reference proteome</keyword>
<feature type="region of interest" description="Disordered" evidence="2">
    <location>
        <begin position="217"/>
        <end position="240"/>
    </location>
</feature>
<evidence type="ECO:0000313" key="4">
    <source>
        <dbReference type="Proteomes" id="UP001153709"/>
    </source>
</evidence>
<feature type="coiled-coil region" evidence="1">
    <location>
        <begin position="138"/>
        <end position="194"/>
    </location>
</feature>
<name>A0A9N9T1C9_DIABA</name>
<evidence type="ECO:0000256" key="2">
    <source>
        <dbReference type="SAM" id="MobiDB-lite"/>
    </source>
</evidence>
<reference evidence="3" key="1">
    <citation type="submission" date="2022-01" db="EMBL/GenBank/DDBJ databases">
        <authorList>
            <person name="King R."/>
        </authorList>
    </citation>
    <scope>NUCLEOTIDE SEQUENCE</scope>
</reference>
<sequence>MTLSKRKNMNLYKSLIRPVVTYGMETITIDKEKEDTLLKFERKIMRTILGPNITRESERRMKTNAEIEEELKGESIDPKDTILRQYQEEISRLKALLENKPTIINNDIEVEDLTMTPEEEINRNVPSTVTDPDLDSKRDKLLAQYQQEMKKLKCLHENEKIEKENIIKQIQKIKEEYDENIKKLNTEISVNKKKEETSEDEILKRIEALKASMIGGEKANDCELSERRKRKKQAAEERAK</sequence>
<evidence type="ECO:0000313" key="3">
    <source>
        <dbReference type="EMBL" id="CAG9833460.1"/>
    </source>
</evidence>
<evidence type="ECO:0000256" key="1">
    <source>
        <dbReference type="SAM" id="Coils"/>
    </source>
</evidence>